<evidence type="ECO:0000256" key="2">
    <source>
        <dbReference type="SAM" id="MobiDB-lite"/>
    </source>
</evidence>
<organism evidence="3">
    <name type="scientific">Tanacetum cinerariifolium</name>
    <name type="common">Dalmatian daisy</name>
    <name type="synonym">Chrysanthemum cinerariifolium</name>
    <dbReference type="NCBI Taxonomy" id="118510"/>
    <lineage>
        <taxon>Eukaryota</taxon>
        <taxon>Viridiplantae</taxon>
        <taxon>Streptophyta</taxon>
        <taxon>Embryophyta</taxon>
        <taxon>Tracheophyta</taxon>
        <taxon>Spermatophyta</taxon>
        <taxon>Magnoliopsida</taxon>
        <taxon>eudicotyledons</taxon>
        <taxon>Gunneridae</taxon>
        <taxon>Pentapetalae</taxon>
        <taxon>asterids</taxon>
        <taxon>campanulids</taxon>
        <taxon>Asterales</taxon>
        <taxon>Asteraceae</taxon>
        <taxon>Asteroideae</taxon>
        <taxon>Anthemideae</taxon>
        <taxon>Anthemidinae</taxon>
        <taxon>Tanacetum</taxon>
    </lineage>
</organism>
<reference evidence="3" key="1">
    <citation type="journal article" date="2019" name="Sci. Rep.">
        <title>Draft genome of Tanacetum cinerariifolium, the natural source of mosquito coil.</title>
        <authorList>
            <person name="Yamashiro T."/>
            <person name="Shiraishi A."/>
            <person name="Satake H."/>
            <person name="Nakayama K."/>
        </authorList>
    </citation>
    <scope>NUCLEOTIDE SEQUENCE</scope>
</reference>
<feature type="coiled-coil region" evidence="1">
    <location>
        <begin position="347"/>
        <end position="374"/>
    </location>
</feature>
<gene>
    <name evidence="3" type="ORF">Tci_034626</name>
</gene>
<feature type="compositionally biased region" description="Basic and acidic residues" evidence="2">
    <location>
        <begin position="832"/>
        <end position="846"/>
    </location>
</feature>
<evidence type="ECO:0000256" key="1">
    <source>
        <dbReference type="SAM" id="Coils"/>
    </source>
</evidence>
<evidence type="ECO:0000313" key="3">
    <source>
        <dbReference type="EMBL" id="GEU62648.1"/>
    </source>
</evidence>
<dbReference type="Pfam" id="PF14223">
    <property type="entry name" value="Retrotran_gag_2"/>
    <property type="match status" value="1"/>
</dbReference>
<keyword evidence="1" id="KW-0175">Coiled coil</keyword>
<feature type="region of interest" description="Disordered" evidence="2">
    <location>
        <begin position="832"/>
        <end position="885"/>
    </location>
</feature>
<dbReference type="PANTHER" id="PTHR35317">
    <property type="entry name" value="OS04G0629600 PROTEIN"/>
    <property type="match status" value="1"/>
</dbReference>
<dbReference type="PANTHER" id="PTHR35317:SF31">
    <property type="entry name" value="DUF4219 DOMAIN-CONTAINING PROTEIN"/>
    <property type="match status" value="1"/>
</dbReference>
<dbReference type="EMBL" id="BKCJ010004710">
    <property type="protein sequence ID" value="GEU62648.1"/>
    <property type="molecule type" value="Genomic_DNA"/>
</dbReference>
<dbReference type="AlphaFoldDB" id="A0A6L2LLV6"/>
<protein>
    <submittedName>
        <fullName evidence="3">Ribonuclease H-like domain-containing protein</fullName>
    </submittedName>
</protein>
<comment type="caution">
    <text evidence="3">The sequence shown here is derived from an EMBL/GenBank/DDBJ whole genome shotgun (WGS) entry which is preliminary data.</text>
</comment>
<accession>A0A6L2LLV6</accession>
<name>A0A6L2LLV6_TANCI</name>
<feature type="compositionally biased region" description="Polar residues" evidence="2">
    <location>
        <begin position="866"/>
        <end position="875"/>
    </location>
</feature>
<proteinExistence type="predicted"/>
<sequence>MMDDVSNQGRMIVDMDAHVDVVLEEAKDVAADAKVDQDADVQDNADIQGRTAESQAEINKIDLDHDNKVLSMQEEELEPAELQKVMDIVTTAKIITNFVTATSTTITAADVPIPVATTVAAPKLTAAPSRRTNGVVIKDPEESTTTTSTIIHSKAKSKDKGKGILAKEDKSVKRYQAMKRKPQTEAQARKNMMVYLKNVADFKMDYCKGIPQVVSATKLPILNPNEFNLWKMRIEQYFLMTDYSLWEVILNGDFPAPTRVVDGVLQPVAPTTAKQRLARKNELKARRTLLMALPDKHQLKFNSHKDAKNLMEAIQKRFGGNTKTKKVQKTLLKQQYENFSGSSTESLDHIHDRLQKLISQLEILRRNKTDLEEQSLDDLFNSLKIYEAEVKSSSFTSTSTQNITFVSSSNTDSTNEPVSASPSVSAVCVKMPVSSLLNVDSLSNARTGRNIGANGPTSMGFDMFKVECYNCTGRDTLQGSIGLLKIQEGMVQNVIYKEQTLLNQAASNSLMARLEAQKAILEVAEIVILEDEEIEDDNLREKLLNVNLLIAKIEALKDNPTPSSELLTKSSSTSPKYFLEETNTFDNSFLEFENFCFDLEEISSSSTTTHSDISLSDYKAFYFYDDHIEEISSGSTTTHSDISLFKYDSFIFDLLNDQFPPTDRSDFLMRSKWIPILNSGIRENLSSTTRVNLQVEDDHSPLLAYVVWIFLAYLTYLVIPPYLHSFGNEDTIFDPGIAINRFYSFKPGLSHRSVQYSQKLEDSCQRILSSKSSFPQLQLGINLLHLAGSQPMLKSSYKAEDGVIISIPPLVGGVADVVVEIKGTGVKYKQEKDKTGLNQEKMRSVEKPGNVKAQSQSRKQKREEIQTQGTNNANPGSCIKNKTKTRTEIAIHSKKYSRGQNFHISKVVKEKDWT</sequence>